<proteinExistence type="inferred from homology"/>
<dbReference type="InterPro" id="IPR018265">
    <property type="entry name" value="Ribosomal_bL35_CS"/>
</dbReference>
<name>A0A1C9CDR4_PORSO</name>
<dbReference type="GeneID" id="29073666"/>
<dbReference type="InterPro" id="IPR037229">
    <property type="entry name" value="Ribosomal_bL35_sf"/>
</dbReference>
<dbReference type="EMBL" id="KX284720">
    <property type="protein sequence ID" value="AOM66529.1"/>
    <property type="molecule type" value="Genomic_DNA"/>
</dbReference>
<dbReference type="GO" id="GO:0006412">
    <property type="term" value="P:translation"/>
    <property type="evidence" value="ECO:0007669"/>
    <property type="project" value="InterPro"/>
</dbReference>
<dbReference type="PROSITE" id="PS00936">
    <property type="entry name" value="RIBOSOMAL_L35"/>
    <property type="match status" value="1"/>
</dbReference>
<dbReference type="PANTHER" id="PTHR33343">
    <property type="entry name" value="54S RIBOSOMAL PROTEIN BL35M"/>
    <property type="match status" value="1"/>
</dbReference>
<evidence type="ECO:0000256" key="3">
    <source>
        <dbReference type="ARBA" id="ARBA00023274"/>
    </source>
</evidence>
<comment type="similarity">
    <text evidence="1 4">Belongs to the bacterial ribosomal protein bL35 family.</text>
</comment>
<dbReference type="AlphaFoldDB" id="A0A1C9CDR4"/>
<evidence type="ECO:0000313" key="5">
    <source>
        <dbReference type="EMBL" id="AOM66529.1"/>
    </source>
</evidence>
<dbReference type="FunFam" id="4.10.410.60:FF:000001">
    <property type="entry name" value="50S ribosomal protein L35"/>
    <property type="match status" value="1"/>
</dbReference>
<dbReference type="SUPFAM" id="SSF143034">
    <property type="entry name" value="L35p-like"/>
    <property type="match status" value="1"/>
</dbReference>
<dbReference type="InterPro" id="IPR021137">
    <property type="entry name" value="Ribosomal_bL35-like"/>
</dbReference>
<reference evidence="5" key="1">
    <citation type="journal article" date="2016" name="BMC Biol.">
        <title>Parallel evolution of highly conserved plastid genome architecture in red seaweeds and seed plants.</title>
        <authorList>
            <person name="Lee J."/>
            <person name="Cho C.H."/>
            <person name="Park S.I."/>
            <person name="Choi J.W."/>
            <person name="Song H.S."/>
            <person name="West J.A."/>
            <person name="Bhattacharya D."/>
            <person name="Yoon H.S."/>
        </authorList>
    </citation>
    <scope>NUCLEOTIDE SEQUENCE</scope>
</reference>
<accession>A0A1C9CDR4</accession>
<organism evidence="5">
    <name type="scientific">Porphyridium sordidum</name>
    <name type="common">Red alga</name>
    <dbReference type="NCBI Taxonomy" id="28024"/>
    <lineage>
        <taxon>Eukaryota</taxon>
        <taxon>Rhodophyta</taxon>
        <taxon>Bangiophyceae</taxon>
        <taxon>Porphyridiales</taxon>
        <taxon>Porphyridiaceae</taxon>
        <taxon>Porphyridium</taxon>
    </lineage>
</organism>
<evidence type="ECO:0000256" key="1">
    <source>
        <dbReference type="ARBA" id="ARBA00006598"/>
    </source>
</evidence>
<keyword evidence="5" id="KW-0934">Plastid</keyword>
<protein>
    <recommendedName>
        <fullName evidence="4">50S ribosomal protein L35</fullName>
    </recommendedName>
</protein>
<geneLocation type="plastid" evidence="5"/>
<dbReference type="NCBIfam" id="TIGR00001">
    <property type="entry name" value="rpmI_bact"/>
    <property type="match status" value="1"/>
</dbReference>
<dbReference type="RefSeq" id="YP_009297186.1">
    <property type="nucleotide sequence ID" value="NC_031175.1"/>
</dbReference>
<dbReference type="Pfam" id="PF01632">
    <property type="entry name" value="Ribosomal_L35p"/>
    <property type="match status" value="1"/>
</dbReference>
<dbReference type="PANTHER" id="PTHR33343:SF1">
    <property type="entry name" value="LARGE RIBOSOMAL SUBUNIT PROTEIN BL35M"/>
    <property type="match status" value="1"/>
</dbReference>
<dbReference type="Gene3D" id="4.10.410.60">
    <property type="match status" value="1"/>
</dbReference>
<dbReference type="HAMAP" id="MF_00514">
    <property type="entry name" value="Ribosomal_bL35"/>
    <property type="match status" value="1"/>
</dbReference>
<dbReference type="GO" id="GO:0003735">
    <property type="term" value="F:structural constituent of ribosome"/>
    <property type="evidence" value="ECO:0007669"/>
    <property type="project" value="InterPro"/>
</dbReference>
<sequence length="66" mass="7647">MAKLKTSKSIQKRFKVTSTGKILRRQAFKAHLLEKKSSKRKRLLANSKLVSLTQVENMLKKMPYSI</sequence>
<gene>
    <name evidence="5" type="primary">rpl35</name>
    <name evidence="5" type="ORF">Psor_054</name>
</gene>
<dbReference type="InterPro" id="IPR001706">
    <property type="entry name" value="Ribosomal_bL35"/>
</dbReference>
<evidence type="ECO:0000256" key="4">
    <source>
        <dbReference type="RuleBase" id="RU000568"/>
    </source>
</evidence>
<evidence type="ECO:0000256" key="2">
    <source>
        <dbReference type="ARBA" id="ARBA00022980"/>
    </source>
</evidence>
<keyword evidence="2 4" id="KW-0689">Ribosomal protein</keyword>
<keyword evidence="3 4" id="KW-0687">Ribonucleoprotein</keyword>
<dbReference type="GO" id="GO:0015934">
    <property type="term" value="C:large ribosomal subunit"/>
    <property type="evidence" value="ECO:0007669"/>
    <property type="project" value="TreeGrafter"/>
</dbReference>
<dbReference type="PRINTS" id="PR00064">
    <property type="entry name" value="RIBOSOMALL35"/>
</dbReference>